<keyword evidence="2" id="KW-1185">Reference proteome</keyword>
<evidence type="ECO:0000313" key="1">
    <source>
        <dbReference type="EMBL" id="MBB0232155.1"/>
    </source>
</evidence>
<dbReference type="Proteomes" id="UP000530234">
    <property type="component" value="Unassembled WGS sequence"/>
</dbReference>
<evidence type="ECO:0000313" key="2">
    <source>
        <dbReference type="Proteomes" id="UP000530234"/>
    </source>
</evidence>
<name>A0A7W3T740_9ACTN</name>
<protein>
    <submittedName>
        <fullName evidence="1">Uncharacterized protein</fullName>
    </submittedName>
</protein>
<accession>A0A7W3T740</accession>
<proteinExistence type="predicted"/>
<dbReference type="EMBL" id="VKHS01000783">
    <property type="protein sequence ID" value="MBB0232155.1"/>
    <property type="molecule type" value="Genomic_DNA"/>
</dbReference>
<dbReference type="AlphaFoldDB" id="A0A7W3T740"/>
<sequence length="86" mass="9349">MRTPSTTLDVVSVLAAEIVIGDAMVIGGVERTVVDLRAVPPIGSRLVVFGQGMTLRLPAREVVAVKRWVPIRRVPARRVLPRGVVR</sequence>
<organism evidence="1 2">
    <name type="scientific">Streptomyces calidiresistens</name>
    <dbReference type="NCBI Taxonomy" id="1485586"/>
    <lineage>
        <taxon>Bacteria</taxon>
        <taxon>Bacillati</taxon>
        <taxon>Actinomycetota</taxon>
        <taxon>Actinomycetes</taxon>
        <taxon>Kitasatosporales</taxon>
        <taxon>Streptomycetaceae</taxon>
        <taxon>Streptomyces</taxon>
    </lineage>
</organism>
<gene>
    <name evidence="1" type="ORF">FOE67_22300</name>
</gene>
<dbReference type="RefSeq" id="WP_182666702.1">
    <property type="nucleotide sequence ID" value="NZ_VKHS01000783.1"/>
</dbReference>
<comment type="caution">
    <text evidence="1">The sequence shown here is derived from an EMBL/GenBank/DDBJ whole genome shotgun (WGS) entry which is preliminary data.</text>
</comment>
<reference evidence="2" key="1">
    <citation type="submission" date="2019-10" db="EMBL/GenBank/DDBJ databases">
        <title>Streptomyces sp. nov., a novel actinobacterium isolated from alkaline environment.</title>
        <authorList>
            <person name="Golinska P."/>
        </authorList>
    </citation>
    <scope>NUCLEOTIDE SEQUENCE [LARGE SCALE GENOMIC DNA]</scope>
    <source>
        <strain evidence="2">DSM 42108</strain>
    </source>
</reference>